<evidence type="ECO:0000313" key="1">
    <source>
        <dbReference type="EnsemblMetazoa" id="XP_031786030"/>
    </source>
</evidence>
<proteinExistence type="predicted"/>
<accession>A0A7M7QI75</accession>
<dbReference type="EnsemblMetazoa" id="XM_031930170">
    <property type="protein sequence ID" value="XP_031786030"/>
    <property type="gene ID" value="LOC116417380"/>
</dbReference>
<protein>
    <submittedName>
        <fullName evidence="1">Uncharacterized protein</fullName>
    </submittedName>
</protein>
<dbReference type="Proteomes" id="UP000002358">
    <property type="component" value="Unassembled WGS sequence"/>
</dbReference>
<dbReference type="KEGG" id="nvi:116417380"/>
<dbReference type="AlphaFoldDB" id="A0A7M7QI75"/>
<dbReference type="GeneID" id="116417380"/>
<evidence type="ECO:0000313" key="2">
    <source>
        <dbReference type="Proteomes" id="UP000002358"/>
    </source>
</evidence>
<dbReference type="RefSeq" id="XP_031786030.1">
    <property type="nucleotide sequence ID" value="XM_031930170.2"/>
</dbReference>
<dbReference type="OrthoDB" id="90756at2759"/>
<sequence>MEFEYILERAYAVARLPPEKIPDGFMHITSLVIDPAVLRKLQDFAAYLRRFWLPLANVLSVYKKPVRSNNTCENFHLYAAKGMGERSNVYKMLDVMKEQMGKISRNFEIAEAGLLVTTHQPQRLIEADLAIRRAEFEFEVGRERTECFGRPHSSHLLRNQQLRSSLRSDGRPSPRMCACASPFSLQLRSQH</sequence>
<organism evidence="1 2">
    <name type="scientific">Nasonia vitripennis</name>
    <name type="common">Parasitic wasp</name>
    <dbReference type="NCBI Taxonomy" id="7425"/>
    <lineage>
        <taxon>Eukaryota</taxon>
        <taxon>Metazoa</taxon>
        <taxon>Ecdysozoa</taxon>
        <taxon>Arthropoda</taxon>
        <taxon>Hexapoda</taxon>
        <taxon>Insecta</taxon>
        <taxon>Pterygota</taxon>
        <taxon>Neoptera</taxon>
        <taxon>Endopterygota</taxon>
        <taxon>Hymenoptera</taxon>
        <taxon>Apocrita</taxon>
        <taxon>Proctotrupomorpha</taxon>
        <taxon>Chalcidoidea</taxon>
        <taxon>Pteromalidae</taxon>
        <taxon>Pteromalinae</taxon>
        <taxon>Nasonia</taxon>
    </lineage>
</organism>
<name>A0A7M7QI75_NASVI</name>
<dbReference type="InParanoid" id="A0A7M7QI75"/>
<keyword evidence="2" id="KW-1185">Reference proteome</keyword>
<reference evidence="1" key="1">
    <citation type="submission" date="2021-01" db="UniProtKB">
        <authorList>
            <consortium name="EnsemblMetazoa"/>
        </authorList>
    </citation>
    <scope>IDENTIFICATION</scope>
</reference>